<organism evidence="3 4">
    <name type="scientific">Parascedosporium putredinis</name>
    <dbReference type="NCBI Taxonomy" id="1442378"/>
    <lineage>
        <taxon>Eukaryota</taxon>
        <taxon>Fungi</taxon>
        <taxon>Dikarya</taxon>
        <taxon>Ascomycota</taxon>
        <taxon>Pezizomycotina</taxon>
        <taxon>Sordariomycetes</taxon>
        <taxon>Hypocreomycetidae</taxon>
        <taxon>Microascales</taxon>
        <taxon>Microascaceae</taxon>
        <taxon>Parascedosporium</taxon>
    </lineage>
</organism>
<comment type="caution">
    <text evidence="3">The sequence shown here is derived from an EMBL/GenBank/DDBJ whole genome shotgun (WGS) entry which is preliminary data.</text>
</comment>
<accession>A0A9P1MA23</accession>
<keyword evidence="2" id="KW-0472">Membrane</keyword>
<feature type="transmembrane region" description="Helical" evidence="2">
    <location>
        <begin position="686"/>
        <end position="705"/>
    </location>
</feature>
<proteinExistence type="predicted"/>
<protein>
    <submittedName>
        <fullName evidence="3">Uncharacterized protein</fullName>
    </submittedName>
</protein>
<reference evidence="3" key="1">
    <citation type="submission" date="2022-11" db="EMBL/GenBank/DDBJ databases">
        <authorList>
            <person name="Scott C."/>
            <person name="Bruce N."/>
        </authorList>
    </citation>
    <scope>NUCLEOTIDE SEQUENCE</scope>
</reference>
<evidence type="ECO:0000256" key="1">
    <source>
        <dbReference type="SAM" id="MobiDB-lite"/>
    </source>
</evidence>
<feature type="region of interest" description="Disordered" evidence="1">
    <location>
        <begin position="93"/>
        <end position="120"/>
    </location>
</feature>
<dbReference type="EMBL" id="CALLCH030000009">
    <property type="protein sequence ID" value="CAI4213932.1"/>
    <property type="molecule type" value="Genomic_DNA"/>
</dbReference>
<feature type="compositionally biased region" description="Low complexity" evidence="1">
    <location>
        <begin position="63"/>
        <end position="72"/>
    </location>
</feature>
<keyword evidence="2" id="KW-1133">Transmembrane helix</keyword>
<evidence type="ECO:0000313" key="4">
    <source>
        <dbReference type="Proteomes" id="UP000838763"/>
    </source>
</evidence>
<feature type="compositionally biased region" description="Basic and acidic residues" evidence="1">
    <location>
        <begin position="1"/>
        <end position="18"/>
    </location>
</feature>
<evidence type="ECO:0000313" key="3">
    <source>
        <dbReference type="EMBL" id="CAI4213932.1"/>
    </source>
</evidence>
<keyword evidence="2" id="KW-0812">Transmembrane</keyword>
<sequence length="878" mass="98097">MGETHSDKAGKMSEKSDSKTQLSEGVEFVAPLDNSRYPSFSNTVGPSLRRARTTVGSGPSMISRRTSWSSTSQRVERRLRRPFTQLKERARHQLIHPSIPRKTPEAEEEEEGHPRESPCSCTVEDILSADLPDDSVESEFPRYDSIEAYCITDHEAVSEKLWRAEAVRLHHYVCHPNDPIRFDNRDYFSVGDEAGYSLLNGLAEKINTAIALCALDLECIHVRFCKNLSNRDRLLKLIRQAQVAGAAKTEGEDEDGTMSDEEVEKQIREHNATFDLINYISAVLARLITQSGAGEFYQTTVLRALVTRVAKIKLLLLDLPSNARVAAQNGEAVLDMSRATGAYADTVMDEEEECEEAMRIVAANAKDGLTSQAEAAVASYCIRQNKYRTGVTSALKSVTNSLRFLNRSGLPPTAYEICGLVYDSGFQGFKTLLYQDRDMEYEATSDQDNINTADCAFHILHSTVLQLKQLRKTGDPSDQVADRKVKTFIEWKYQVMDTDCIDCDTEDRTALASLELEYMDDIITAMVPLSTTSPYLVSELTSFRSIMLLNYSNESDDHVRPYKETNFKAFFRLFTDKMDAYTRSADVMRLSAAFEDGTFDRCRLIDRAEVDDEKRRPKIDADTSRKFEKLTRMMEEEWVVDESAIIVPCTLYVVSIGVFAMLLAGGGLAIGFTVGNRIQGVDPFNIATYAWVLAAFVILICKSVLVREWSWSDFLHCRVRCRSVSELEAVTGIRDQLIIAKLLHDESGHGILFTCGPYNSVFQRRAKDSGFSIDRPISTTTMLISGLTPLKVVTPRGPALVCLDARRVRACGRADRDVEYLICEDLDRRRKLAGSAGDGALAGGSAGGAGARLKLIMSRQMKWKKVMGVYDSGNVVFV</sequence>
<keyword evidence="4" id="KW-1185">Reference proteome</keyword>
<feature type="region of interest" description="Disordered" evidence="1">
    <location>
        <begin position="1"/>
        <end position="75"/>
    </location>
</feature>
<dbReference type="AlphaFoldDB" id="A0A9P1MA23"/>
<evidence type="ECO:0000256" key="2">
    <source>
        <dbReference type="SAM" id="Phobius"/>
    </source>
</evidence>
<gene>
    <name evidence="3" type="ORF">PPNO1_LOCUS3676</name>
</gene>
<name>A0A9P1MA23_9PEZI</name>
<dbReference type="Proteomes" id="UP000838763">
    <property type="component" value="Unassembled WGS sequence"/>
</dbReference>
<feature type="transmembrane region" description="Helical" evidence="2">
    <location>
        <begin position="651"/>
        <end position="674"/>
    </location>
</feature>
<feature type="compositionally biased region" description="Polar residues" evidence="1">
    <location>
        <begin position="36"/>
        <end position="45"/>
    </location>
</feature>
<dbReference type="OrthoDB" id="5419219at2759"/>